<dbReference type="Proteomes" id="UP000018440">
    <property type="component" value="Unassembled WGS sequence"/>
</dbReference>
<name>N8ZA95_9GAMM</name>
<organism evidence="1 2">
    <name type="scientific">Acinetobacter schindleri CIP 107287</name>
    <dbReference type="NCBI Taxonomy" id="1217988"/>
    <lineage>
        <taxon>Bacteria</taxon>
        <taxon>Pseudomonadati</taxon>
        <taxon>Pseudomonadota</taxon>
        <taxon>Gammaproteobacteria</taxon>
        <taxon>Moraxellales</taxon>
        <taxon>Moraxellaceae</taxon>
        <taxon>Acinetobacter</taxon>
    </lineage>
</organism>
<protein>
    <submittedName>
        <fullName evidence="1">Uncharacterized protein</fullName>
    </submittedName>
</protein>
<dbReference type="AlphaFoldDB" id="N8ZA95"/>
<reference evidence="1 2" key="1">
    <citation type="submission" date="2013-02" db="EMBL/GenBank/DDBJ databases">
        <title>The Genome Sequence of Acinetobacter schindleri CIP 107287.</title>
        <authorList>
            <consortium name="The Broad Institute Genome Sequencing Platform"/>
            <consortium name="The Broad Institute Genome Sequencing Center for Infectious Disease"/>
            <person name="Cerqueira G."/>
            <person name="Feldgarden M."/>
            <person name="Courvalin P."/>
            <person name="Perichon B."/>
            <person name="Grillot-Courvalin C."/>
            <person name="Clermont D."/>
            <person name="Rocha E."/>
            <person name="Yoon E.-J."/>
            <person name="Nemec A."/>
            <person name="Walker B."/>
            <person name="Young S.K."/>
            <person name="Zeng Q."/>
            <person name="Gargeya S."/>
            <person name="Fitzgerald M."/>
            <person name="Haas B."/>
            <person name="Abouelleil A."/>
            <person name="Alvarado L."/>
            <person name="Arachchi H.M."/>
            <person name="Berlin A.M."/>
            <person name="Chapman S.B."/>
            <person name="Dewar J."/>
            <person name="Goldberg J."/>
            <person name="Griggs A."/>
            <person name="Gujja S."/>
            <person name="Hansen M."/>
            <person name="Howarth C."/>
            <person name="Imamovic A."/>
            <person name="Larimer J."/>
            <person name="McCowan C."/>
            <person name="Murphy C."/>
            <person name="Neiman D."/>
            <person name="Pearson M."/>
            <person name="Priest M."/>
            <person name="Roberts A."/>
            <person name="Saif S."/>
            <person name="Shea T."/>
            <person name="Sisk P."/>
            <person name="Sykes S."/>
            <person name="Wortman J."/>
            <person name="Nusbaum C."/>
            <person name="Birren B."/>
        </authorList>
    </citation>
    <scope>NUCLEOTIDE SEQUENCE [LARGE SCALE GENOMIC DNA]</scope>
    <source>
        <strain evidence="1 2">CIP 107287</strain>
    </source>
</reference>
<dbReference type="RefSeq" id="WP_004896759.1">
    <property type="nucleotide sequence ID" value="NZ_KB849583.1"/>
</dbReference>
<sequence length="110" mass="12838">MDKKSFFKQYFEIEANSSLPHSEDAYKDFDFDIMISNPIGKEPYIVVFTPVKDKESLSLIVELPQNECHIDFGHTDIFFIDKKPVRKGKKRIKLLKLINKFLKSNGLIEV</sequence>
<dbReference type="HOGENOM" id="CLU_2165523_0_0_6"/>
<evidence type="ECO:0000313" key="2">
    <source>
        <dbReference type="Proteomes" id="UP000018440"/>
    </source>
</evidence>
<proteinExistence type="predicted"/>
<evidence type="ECO:0000313" key="1">
    <source>
        <dbReference type="EMBL" id="ENV46007.1"/>
    </source>
</evidence>
<accession>N8ZA95</accession>
<gene>
    <name evidence="1" type="ORF">F955_00033</name>
</gene>
<dbReference type="EMBL" id="APPQ01000004">
    <property type="protein sequence ID" value="ENV46007.1"/>
    <property type="molecule type" value="Genomic_DNA"/>
</dbReference>
<comment type="caution">
    <text evidence="1">The sequence shown here is derived from an EMBL/GenBank/DDBJ whole genome shotgun (WGS) entry which is preliminary data.</text>
</comment>